<feature type="repeat" description="PPR" evidence="2">
    <location>
        <begin position="253"/>
        <end position="290"/>
    </location>
</feature>
<reference evidence="3 4" key="1">
    <citation type="submission" date="2024-01" db="EMBL/GenBank/DDBJ databases">
        <title>Genome assemblies of Stephania.</title>
        <authorList>
            <person name="Yang L."/>
        </authorList>
    </citation>
    <scope>NUCLEOTIDE SEQUENCE [LARGE SCALE GENOMIC DNA]</scope>
    <source>
        <strain evidence="3">JXDWG</strain>
        <tissue evidence="3">Leaf</tissue>
    </source>
</reference>
<feature type="repeat" description="PPR" evidence="2">
    <location>
        <begin position="469"/>
        <end position="503"/>
    </location>
</feature>
<name>A0AAP0INI1_9MAGN</name>
<keyword evidence="4" id="KW-1185">Reference proteome</keyword>
<feature type="repeat" description="PPR" evidence="2">
    <location>
        <begin position="434"/>
        <end position="468"/>
    </location>
</feature>
<sequence>MLHSLRLASPRAQVAIFRRTQTLVSASEEQIGNSELSELISKQHWRDLRSIVNRTSPEEFLQFLFESEAFDAETTLRYFRWSAKEFDVCYGVEFHCRLLNLLAMAKRYGEIRSLIDWFVKSRDESVSLVLHSIVSTSSSSRLKKRVCCDVIVDMLVLGYVKNSKVDFAVEAFERAGDYRFRLSRFSCNPLLNALVKQSRIENAEAVYKEMIRRRVSPDLITFNIMINGLCKAGRLQKAGDVMEDMKAWGVLPSVVTYNTLIDGYCKSGKAGKLYKADALLKEMISKNVHPNEVTFNIMIDGYCKDRDILSAKRLFKEIKDHPDLAPNVITYNSLINGLCQQGKLDEALSLRDEMLCMNLIPNVATNNALINGFCKKGMVKEARQLFDFIIEQGLSPNVISYNTLIDAYNKGGKMEEALKLHGLMMLDKNVCPDNVSTYNCLISGLCAEGNKKRVSEILDQMAEKGVRADDVTYNILISALCRKGESKKAMKLLDEMIDVGLKPRHLTYNILIDAFCGEGKLDAAFNMKMRMEKAGRRANIVTYNVLIKGLCKKGKLEEANGLLNEMLEKGLIPNQITYEIIREKMVEQGFVPDIDGHLYSGLTGPSGHSLGVIAALPCYYIEFEQDQHIKLGNDFDLASQHGGYCYRARGAASQPESDFISLVTTTYVLFGSFDKQQARPAPIMR</sequence>
<dbReference type="GO" id="GO:0003729">
    <property type="term" value="F:mRNA binding"/>
    <property type="evidence" value="ECO:0007669"/>
    <property type="project" value="TreeGrafter"/>
</dbReference>
<evidence type="ECO:0008006" key="5">
    <source>
        <dbReference type="Google" id="ProtNLM"/>
    </source>
</evidence>
<evidence type="ECO:0000256" key="1">
    <source>
        <dbReference type="ARBA" id="ARBA00022737"/>
    </source>
</evidence>
<dbReference type="Proteomes" id="UP001419268">
    <property type="component" value="Unassembled WGS sequence"/>
</dbReference>
<evidence type="ECO:0000313" key="3">
    <source>
        <dbReference type="EMBL" id="KAK9117916.1"/>
    </source>
</evidence>
<evidence type="ECO:0000313" key="4">
    <source>
        <dbReference type="Proteomes" id="UP001419268"/>
    </source>
</evidence>
<protein>
    <recommendedName>
        <fullName evidence="5">Pentatricopeptide repeat-containing protein</fullName>
    </recommendedName>
</protein>
<dbReference type="PROSITE" id="PS51375">
    <property type="entry name" value="PPR"/>
    <property type="match status" value="11"/>
</dbReference>
<dbReference type="Pfam" id="PF13041">
    <property type="entry name" value="PPR_2"/>
    <property type="match status" value="5"/>
</dbReference>
<dbReference type="EMBL" id="JBBNAG010000007">
    <property type="protein sequence ID" value="KAK9117916.1"/>
    <property type="molecule type" value="Genomic_DNA"/>
</dbReference>
<accession>A0AAP0INI1</accession>
<dbReference type="SUPFAM" id="SSF81901">
    <property type="entry name" value="HCP-like"/>
    <property type="match status" value="1"/>
</dbReference>
<organism evidence="3 4">
    <name type="scientific">Stephania cephalantha</name>
    <dbReference type="NCBI Taxonomy" id="152367"/>
    <lineage>
        <taxon>Eukaryota</taxon>
        <taxon>Viridiplantae</taxon>
        <taxon>Streptophyta</taxon>
        <taxon>Embryophyta</taxon>
        <taxon>Tracheophyta</taxon>
        <taxon>Spermatophyta</taxon>
        <taxon>Magnoliopsida</taxon>
        <taxon>Ranunculales</taxon>
        <taxon>Menispermaceae</taxon>
        <taxon>Menispermoideae</taxon>
        <taxon>Cissampelideae</taxon>
        <taxon>Stephania</taxon>
    </lineage>
</organism>
<feature type="repeat" description="PPR" evidence="2">
    <location>
        <begin position="397"/>
        <end position="432"/>
    </location>
</feature>
<dbReference type="InterPro" id="IPR051240">
    <property type="entry name" value="Mito_RNA-Proc/Resp"/>
</dbReference>
<feature type="repeat" description="PPR" evidence="2">
    <location>
        <begin position="362"/>
        <end position="396"/>
    </location>
</feature>
<dbReference type="Pfam" id="PF12854">
    <property type="entry name" value="PPR_1"/>
    <property type="match status" value="2"/>
</dbReference>
<dbReference type="InterPro" id="IPR011990">
    <property type="entry name" value="TPR-like_helical_dom_sf"/>
</dbReference>
<feature type="repeat" description="PPR" evidence="2">
    <location>
        <begin position="183"/>
        <end position="217"/>
    </location>
</feature>
<evidence type="ECO:0000256" key="2">
    <source>
        <dbReference type="PROSITE-ProRule" id="PRU00708"/>
    </source>
</evidence>
<dbReference type="Gene3D" id="1.25.40.10">
    <property type="entry name" value="Tetratricopeptide repeat domain"/>
    <property type="match status" value="5"/>
</dbReference>
<feature type="repeat" description="PPR" evidence="2">
    <location>
        <begin position="539"/>
        <end position="573"/>
    </location>
</feature>
<gene>
    <name evidence="3" type="ORF">Scep_016009</name>
</gene>
<dbReference type="NCBIfam" id="TIGR00756">
    <property type="entry name" value="PPR"/>
    <property type="match status" value="11"/>
</dbReference>
<dbReference type="AlphaFoldDB" id="A0AAP0INI1"/>
<comment type="caution">
    <text evidence="3">The sequence shown here is derived from an EMBL/GenBank/DDBJ whole genome shotgun (WGS) entry which is preliminary data.</text>
</comment>
<feature type="repeat" description="PPR" evidence="2">
    <location>
        <begin position="218"/>
        <end position="252"/>
    </location>
</feature>
<feature type="repeat" description="PPR" evidence="2">
    <location>
        <begin position="291"/>
        <end position="321"/>
    </location>
</feature>
<feature type="repeat" description="PPR" evidence="2">
    <location>
        <begin position="327"/>
        <end position="361"/>
    </location>
</feature>
<dbReference type="InterPro" id="IPR002885">
    <property type="entry name" value="PPR_rpt"/>
</dbReference>
<dbReference type="PANTHER" id="PTHR47933:SF45">
    <property type="entry name" value="PENTACOTRIPEPTIDE-REPEAT REGION OF PRORP DOMAIN-CONTAINING PROTEIN"/>
    <property type="match status" value="1"/>
</dbReference>
<dbReference type="PANTHER" id="PTHR47933">
    <property type="entry name" value="PENTATRICOPEPTIDE REPEAT-CONTAINING PROTEIN 1, MITOCHONDRIAL"/>
    <property type="match status" value="1"/>
</dbReference>
<dbReference type="Pfam" id="PF01535">
    <property type="entry name" value="PPR"/>
    <property type="match status" value="1"/>
</dbReference>
<feature type="repeat" description="PPR" evidence="2">
    <location>
        <begin position="504"/>
        <end position="538"/>
    </location>
</feature>
<proteinExistence type="predicted"/>
<keyword evidence="1" id="KW-0677">Repeat</keyword>